<feature type="compositionally biased region" description="Basic residues" evidence="1">
    <location>
        <begin position="10"/>
        <end position="21"/>
    </location>
</feature>
<keyword evidence="3" id="KW-1185">Reference proteome</keyword>
<dbReference type="AlphaFoldDB" id="A0A087UC72"/>
<protein>
    <submittedName>
        <fullName evidence="2">Transposable element Tcb2 transposase</fullName>
    </submittedName>
</protein>
<dbReference type="OrthoDB" id="4843387at2759"/>
<gene>
    <name evidence="2" type="ORF">X975_10892</name>
</gene>
<feature type="non-terminal residue" evidence="2">
    <location>
        <position position="134"/>
    </location>
</feature>
<evidence type="ECO:0000313" key="2">
    <source>
        <dbReference type="EMBL" id="KFM74961.1"/>
    </source>
</evidence>
<feature type="region of interest" description="Disordered" evidence="1">
    <location>
        <begin position="1"/>
        <end position="28"/>
    </location>
</feature>
<proteinExistence type="predicted"/>
<name>A0A087UC72_STEMI</name>
<dbReference type="InterPro" id="IPR036397">
    <property type="entry name" value="RNaseH_sf"/>
</dbReference>
<dbReference type="Gene3D" id="3.30.420.10">
    <property type="entry name" value="Ribonuclease H-like superfamily/Ribonuclease H"/>
    <property type="match status" value="1"/>
</dbReference>
<dbReference type="GO" id="GO:0003676">
    <property type="term" value="F:nucleic acid binding"/>
    <property type="evidence" value="ECO:0007669"/>
    <property type="project" value="InterPro"/>
</dbReference>
<sequence>MESHWETRGRTKSNRSGRTKSNRSGQTAKCDAFLLQDDNARPRRAHIIDDYLQQEAIMCMEWPARSPDLNPIEPVWDAVERHIAALNLPPQTLAVLATALQEQWLSLPMELIDHIIENITHHYMCCIAPRGDLF</sequence>
<evidence type="ECO:0000313" key="3">
    <source>
        <dbReference type="Proteomes" id="UP000054359"/>
    </source>
</evidence>
<accession>A0A087UC72</accession>
<dbReference type="EMBL" id="KK119171">
    <property type="protein sequence ID" value="KFM74961.1"/>
    <property type="molecule type" value="Genomic_DNA"/>
</dbReference>
<evidence type="ECO:0000256" key="1">
    <source>
        <dbReference type="SAM" id="MobiDB-lite"/>
    </source>
</evidence>
<dbReference type="Proteomes" id="UP000054359">
    <property type="component" value="Unassembled WGS sequence"/>
</dbReference>
<reference evidence="2 3" key="1">
    <citation type="submission" date="2013-11" db="EMBL/GenBank/DDBJ databases">
        <title>Genome sequencing of Stegodyphus mimosarum.</title>
        <authorList>
            <person name="Bechsgaard J."/>
        </authorList>
    </citation>
    <scope>NUCLEOTIDE SEQUENCE [LARGE SCALE GENOMIC DNA]</scope>
</reference>
<organism evidence="2 3">
    <name type="scientific">Stegodyphus mimosarum</name>
    <name type="common">African social velvet spider</name>
    <dbReference type="NCBI Taxonomy" id="407821"/>
    <lineage>
        <taxon>Eukaryota</taxon>
        <taxon>Metazoa</taxon>
        <taxon>Ecdysozoa</taxon>
        <taxon>Arthropoda</taxon>
        <taxon>Chelicerata</taxon>
        <taxon>Arachnida</taxon>
        <taxon>Araneae</taxon>
        <taxon>Araneomorphae</taxon>
        <taxon>Entelegynae</taxon>
        <taxon>Eresoidea</taxon>
        <taxon>Eresidae</taxon>
        <taxon>Stegodyphus</taxon>
    </lineage>
</organism>